<reference evidence="3 4" key="1">
    <citation type="submission" date="2020-08" db="EMBL/GenBank/DDBJ databases">
        <authorList>
            <person name="Ren C."/>
            <person name="Gu Y."/>
            <person name="Xu Y."/>
        </authorList>
    </citation>
    <scope>NUCLEOTIDE SEQUENCE [LARGE SCALE GENOMIC DNA]</scope>
    <source>
        <strain evidence="3 4">LBM18003</strain>
    </source>
</reference>
<keyword evidence="4" id="KW-1185">Reference proteome</keyword>
<dbReference type="InterPro" id="IPR040809">
    <property type="entry name" value="LPD28"/>
</dbReference>
<organism evidence="3 4">
    <name type="scientific">Caproicibacterium amylolyticum</name>
    <dbReference type="NCBI Taxonomy" id="2766537"/>
    <lineage>
        <taxon>Bacteria</taxon>
        <taxon>Bacillati</taxon>
        <taxon>Bacillota</taxon>
        <taxon>Clostridia</taxon>
        <taxon>Eubacteriales</taxon>
        <taxon>Oscillospiraceae</taxon>
        <taxon>Caproicibacterium</taxon>
    </lineage>
</organism>
<dbReference type="Pfam" id="PF18843">
    <property type="entry name" value="LPD28"/>
    <property type="match status" value="1"/>
</dbReference>
<dbReference type="EMBL" id="CP060696">
    <property type="protein sequence ID" value="QNO19523.1"/>
    <property type="molecule type" value="Genomic_DNA"/>
</dbReference>
<evidence type="ECO:0000256" key="1">
    <source>
        <dbReference type="SAM" id="MobiDB-lite"/>
    </source>
</evidence>
<evidence type="ECO:0000259" key="2">
    <source>
        <dbReference type="Pfam" id="PF18843"/>
    </source>
</evidence>
<evidence type="ECO:0000313" key="3">
    <source>
        <dbReference type="EMBL" id="QNO19523.1"/>
    </source>
</evidence>
<feature type="domain" description="Large polyvalent protein associated" evidence="2">
    <location>
        <begin position="7"/>
        <end position="100"/>
    </location>
</feature>
<name>A0A7G9WLG1_9FIRM</name>
<feature type="compositionally biased region" description="Acidic residues" evidence="1">
    <location>
        <begin position="262"/>
        <end position="271"/>
    </location>
</feature>
<sequence>MSVNAKEEEYKHVELFGRPALFTNSRIDRGTVPEGFHCYDLRGSDRDPGKPTTVENRVAVNHAGTVLTAEPITIPREGFRRLRGGLNFLGECLTLPEFCEKQNLRLPPDDRKFILRPASSSEAGLFFALPKGRDAELGTIGHMRIDFGGEGKEFWHTWWPRGDEELNSPEFKAELKELVNELKETGPLKSLSAMSGYCAGYGGQIEGGGRQDYGYIVETEHYCYCLRCNPGPGDYQAYLAAFDLRVQQRMNMKQKTPAQDCGLEDGIEDQTPEQGITMGGL</sequence>
<gene>
    <name evidence="3" type="ORF">H6X83_12080</name>
</gene>
<accession>A0A7G9WLG1</accession>
<proteinExistence type="predicted"/>
<feature type="region of interest" description="Disordered" evidence="1">
    <location>
        <begin position="255"/>
        <end position="281"/>
    </location>
</feature>
<protein>
    <recommendedName>
        <fullName evidence="2">Large polyvalent protein associated domain-containing protein</fullName>
    </recommendedName>
</protein>
<dbReference type="Proteomes" id="UP000516046">
    <property type="component" value="Chromosome"/>
</dbReference>
<dbReference type="AlphaFoldDB" id="A0A7G9WLG1"/>
<dbReference type="KEGG" id="caml:H6X83_12080"/>
<dbReference type="RefSeq" id="WP_212508581.1">
    <property type="nucleotide sequence ID" value="NZ_CP060696.1"/>
</dbReference>
<evidence type="ECO:0000313" key="4">
    <source>
        <dbReference type="Proteomes" id="UP000516046"/>
    </source>
</evidence>